<feature type="domain" description="HTH marR-type" evidence="3">
    <location>
        <begin position="503"/>
        <end position="560"/>
    </location>
</feature>
<evidence type="ECO:0000313" key="5">
    <source>
        <dbReference type="Proteomes" id="UP001185728"/>
    </source>
</evidence>
<dbReference type="CDD" id="cd00090">
    <property type="entry name" value="HTH_ARSR"/>
    <property type="match status" value="1"/>
</dbReference>
<sequence length="571" mass="61348">MLDEVLAQLRSTGSETALIEVKSAAGGCPRSVRETLSAFANARGGVVVLGLDDSTFEPTGADAPALRDALAGMAADDMTPPVRGVISIENAEGGHQVVVMEVPEFAPDQKPCYITAAGRYQGSYTRSDEGDRRLTAYEIDRLIEGQGQPQHDREPVHGATADDLRPDLVEALTGRLRTVQPRAFGSLTDQECLRRANVLVDADGVLVPTLAGLLACGEYPQGFFPQLSISVVVLPGTTFGDTGPHGERFVDNRTCEGPLVDMIADARDVLVRHMSRASVIDGTGRADRLEYPLEVIRELLVNAVMHRDYSAGARGTQVQVELYPDRLVVRSPGGFFGPVDPSSFGEPDVSSSRNSVLARLLSDLPGSDGRMIAENRGSGIPTVLKVLEAAGMVPPEFHSTLTRVEVDVAHDSLLTAETHEWIQGLGQDGLTQWQIQALALARSGRTVRNQTLQGWGAHQADATRELSDLVRRGLTVKLGDRRGARYTLNPDYVPPAAETGAGGLSERQQAILRALADGPMKATEVGDAVGTSYRTAMNALNDLIEAGLVEPTAPPRSRRRRYRLTPQEETA</sequence>
<dbReference type="GO" id="GO:0003700">
    <property type="term" value="F:DNA-binding transcription factor activity"/>
    <property type="evidence" value="ECO:0007669"/>
    <property type="project" value="InterPro"/>
</dbReference>
<comment type="caution">
    <text evidence="4">The sequence shown here is derived from an EMBL/GenBank/DDBJ whole genome shotgun (WGS) entry which is preliminary data.</text>
</comment>
<gene>
    <name evidence="4" type="ORF">R4064_03965</name>
</gene>
<dbReference type="Gene3D" id="1.10.10.10">
    <property type="entry name" value="Winged helix-like DNA-binding domain superfamily/Winged helix DNA-binding domain"/>
    <property type="match status" value="1"/>
</dbReference>
<dbReference type="InterPro" id="IPR038475">
    <property type="entry name" value="RecG_C_sf"/>
</dbReference>
<dbReference type="EMBL" id="JAWLUK010000005">
    <property type="protein sequence ID" value="MDV7176802.1"/>
    <property type="molecule type" value="Genomic_DNA"/>
</dbReference>
<dbReference type="InterPro" id="IPR007421">
    <property type="entry name" value="Schlafen_AlbA_2_dom"/>
</dbReference>
<dbReference type="GO" id="GO:0005524">
    <property type="term" value="F:ATP binding"/>
    <property type="evidence" value="ECO:0007669"/>
    <property type="project" value="UniProtKB-KW"/>
</dbReference>
<dbReference type="PANTHER" id="PTHR30595:SF6">
    <property type="entry name" value="SCHLAFEN ALBA-2 DOMAIN-CONTAINING PROTEIN"/>
    <property type="match status" value="1"/>
</dbReference>
<dbReference type="InterPro" id="IPR011991">
    <property type="entry name" value="ArsR-like_HTH"/>
</dbReference>
<dbReference type="Pfam" id="PF13749">
    <property type="entry name" value="HATPase_c_4"/>
    <property type="match status" value="1"/>
</dbReference>
<dbReference type="SUPFAM" id="SSF46785">
    <property type="entry name" value="Winged helix' DNA-binding domain"/>
    <property type="match status" value="1"/>
</dbReference>
<dbReference type="InterPro" id="IPR038461">
    <property type="entry name" value="Schlafen_AlbA_2_dom_sf"/>
</dbReference>
<dbReference type="InterPro" id="IPR000835">
    <property type="entry name" value="HTH_MarR-typ"/>
</dbReference>
<feature type="region of interest" description="Disordered" evidence="1">
    <location>
        <begin position="548"/>
        <end position="571"/>
    </location>
</feature>
<dbReference type="Pfam" id="PF12802">
    <property type="entry name" value="MarR_2"/>
    <property type="match status" value="1"/>
</dbReference>
<keyword evidence="4" id="KW-0067">ATP-binding</keyword>
<feature type="domain" description="Schlafen AlbA-2" evidence="2">
    <location>
        <begin position="15"/>
        <end position="134"/>
    </location>
</feature>
<dbReference type="Proteomes" id="UP001185728">
    <property type="component" value="Unassembled WGS sequence"/>
</dbReference>
<dbReference type="AlphaFoldDB" id="A0AAP5WB70"/>
<dbReference type="InterPro" id="IPR036388">
    <property type="entry name" value="WH-like_DNA-bd_sf"/>
</dbReference>
<dbReference type="RefSeq" id="WP_036384185.1">
    <property type="nucleotide sequence ID" value="NZ_JAWLUK010000005.1"/>
</dbReference>
<organism evidence="4 5">
    <name type="scientific">Micrococcus yunnanensis</name>
    <dbReference type="NCBI Taxonomy" id="566027"/>
    <lineage>
        <taxon>Bacteria</taxon>
        <taxon>Bacillati</taxon>
        <taxon>Actinomycetota</taxon>
        <taxon>Actinomycetes</taxon>
        <taxon>Micrococcales</taxon>
        <taxon>Micrococcaceae</taxon>
        <taxon>Micrococcus</taxon>
    </lineage>
</organism>
<accession>A0AAP5WB70</accession>
<dbReference type="InterPro" id="IPR036390">
    <property type="entry name" value="WH_DNA-bd_sf"/>
</dbReference>
<name>A0AAP5WB70_9MICC</name>
<dbReference type="Gene3D" id="3.30.565.60">
    <property type="match status" value="1"/>
</dbReference>
<dbReference type="PANTHER" id="PTHR30595">
    <property type="entry name" value="GLPR-RELATED TRANSCRIPTIONAL REPRESSOR"/>
    <property type="match status" value="1"/>
</dbReference>
<dbReference type="Pfam" id="PF04326">
    <property type="entry name" value="SLFN_AlbA_2"/>
    <property type="match status" value="1"/>
</dbReference>
<dbReference type="Gene3D" id="3.30.950.30">
    <property type="entry name" value="Schlafen, AAA domain"/>
    <property type="match status" value="1"/>
</dbReference>
<evidence type="ECO:0000256" key="1">
    <source>
        <dbReference type="SAM" id="MobiDB-lite"/>
    </source>
</evidence>
<reference evidence="4" key="1">
    <citation type="submission" date="2023-10" db="EMBL/GenBank/DDBJ databases">
        <title>Development of a sustainable strategy for remediation of hydrocarbon-contaminated territories based on the waste exchange concept.</title>
        <authorList>
            <person name="Krivoruchko A."/>
        </authorList>
    </citation>
    <scope>NUCLEOTIDE SEQUENCE</scope>
    <source>
        <strain evidence="4">IEGM 1325</strain>
    </source>
</reference>
<keyword evidence="4" id="KW-0547">Nucleotide-binding</keyword>
<evidence type="ECO:0000313" key="4">
    <source>
        <dbReference type="EMBL" id="MDV7176802.1"/>
    </source>
</evidence>
<evidence type="ECO:0000259" key="3">
    <source>
        <dbReference type="Pfam" id="PF12802"/>
    </source>
</evidence>
<proteinExistence type="predicted"/>
<evidence type="ECO:0000259" key="2">
    <source>
        <dbReference type="Pfam" id="PF04326"/>
    </source>
</evidence>
<protein>
    <submittedName>
        <fullName evidence="4">ATP-binding protein</fullName>
    </submittedName>
</protein>